<evidence type="ECO:0000256" key="5">
    <source>
        <dbReference type="ARBA" id="ARBA00038749"/>
    </source>
</evidence>
<dbReference type="PROSITE" id="PS50082">
    <property type="entry name" value="WD_REPEATS_2"/>
    <property type="match status" value="1"/>
</dbReference>
<keyword evidence="2" id="KW-0677">Repeat</keyword>
<dbReference type="PANTHER" id="PTHR19854:SF1">
    <property type="entry name" value="GUANINE NUCLEOTIDE-BINDING PROTEIN SUBUNIT BETA-LIKE PROTEIN 1"/>
    <property type="match status" value="1"/>
</dbReference>
<dbReference type="InterPro" id="IPR001680">
    <property type="entry name" value="WD40_rpt"/>
</dbReference>
<reference evidence="8" key="1">
    <citation type="journal article" date="2020" name="Stud. Mycol.">
        <title>101 Dothideomycetes genomes: a test case for predicting lifestyles and emergence of pathogens.</title>
        <authorList>
            <person name="Haridas S."/>
            <person name="Albert R."/>
            <person name="Binder M."/>
            <person name="Bloem J."/>
            <person name="Labutti K."/>
            <person name="Salamov A."/>
            <person name="Andreopoulos B."/>
            <person name="Baker S."/>
            <person name="Barry K."/>
            <person name="Bills G."/>
            <person name="Bluhm B."/>
            <person name="Cannon C."/>
            <person name="Castanera R."/>
            <person name="Culley D."/>
            <person name="Daum C."/>
            <person name="Ezra D."/>
            <person name="Gonzalez J."/>
            <person name="Henrissat B."/>
            <person name="Kuo A."/>
            <person name="Liang C."/>
            <person name="Lipzen A."/>
            <person name="Lutzoni F."/>
            <person name="Magnuson J."/>
            <person name="Mondo S."/>
            <person name="Nolan M."/>
            <person name="Ohm R."/>
            <person name="Pangilinan J."/>
            <person name="Park H.-J."/>
            <person name="Ramirez L."/>
            <person name="Alfaro M."/>
            <person name="Sun H."/>
            <person name="Tritt A."/>
            <person name="Yoshinaga Y."/>
            <person name="Zwiers L.-H."/>
            <person name="Turgeon B."/>
            <person name="Goodwin S."/>
            <person name="Spatafora J."/>
            <person name="Crous P."/>
            <person name="Grigoriev I."/>
        </authorList>
    </citation>
    <scope>NUCLEOTIDE SEQUENCE</scope>
    <source>
        <strain evidence="8">ATCC 16933</strain>
    </source>
</reference>
<evidence type="ECO:0000313" key="9">
    <source>
        <dbReference type="Proteomes" id="UP000799766"/>
    </source>
</evidence>
<organism evidence="8 9">
    <name type="scientific">Lineolata rhizophorae</name>
    <dbReference type="NCBI Taxonomy" id="578093"/>
    <lineage>
        <taxon>Eukaryota</taxon>
        <taxon>Fungi</taxon>
        <taxon>Dikarya</taxon>
        <taxon>Ascomycota</taxon>
        <taxon>Pezizomycotina</taxon>
        <taxon>Dothideomycetes</taxon>
        <taxon>Dothideomycetes incertae sedis</taxon>
        <taxon>Lineolatales</taxon>
        <taxon>Lineolataceae</taxon>
        <taxon>Lineolata</taxon>
    </lineage>
</organism>
<dbReference type="SUPFAM" id="SSF50978">
    <property type="entry name" value="WD40 repeat-like"/>
    <property type="match status" value="1"/>
</dbReference>
<evidence type="ECO:0000256" key="4">
    <source>
        <dbReference type="ARBA" id="ARBA00037931"/>
    </source>
</evidence>
<evidence type="ECO:0000256" key="3">
    <source>
        <dbReference type="ARBA" id="ARBA00037338"/>
    </source>
</evidence>
<feature type="non-terminal residue" evidence="8">
    <location>
        <position position="201"/>
    </location>
</feature>
<evidence type="ECO:0000256" key="7">
    <source>
        <dbReference type="PROSITE-ProRule" id="PRU00221"/>
    </source>
</evidence>
<feature type="repeat" description="WD" evidence="7">
    <location>
        <begin position="8"/>
        <end position="49"/>
    </location>
</feature>
<accession>A0A6A6P630</accession>
<protein>
    <recommendedName>
        <fullName evidence="6">ASTRA-associated protein 1</fullName>
    </recommendedName>
</protein>
<dbReference type="EMBL" id="MU001676">
    <property type="protein sequence ID" value="KAF2458893.1"/>
    <property type="molecule type" value="Genomic_DNA"/>
</dbReference>
<keyword evidence="1 7" id="KW-0853">WD repeat</keyword>
<dbReference type="PANTHER" id="PTHR19854">
    <property type="entry name" value="TRANSDUCIN BETA-LIKE 3"/>
    <property type="match status" value="1"/>
</dbReference>
<dbReference type="Proteomes" id="UP000799766">
    <property type="component" value="Unassembled WGS sequence"/>
</dbReference>
<dbReference type="InterPro" id="IPR036322">
    <property type="entry name" value="WD40_repeat_dom_sf"/>
</dbReference>
<sequence length="201" mass="21426">PPQPAYILRGHAAAVHAVHFLRRNARLLTADADGWAVLWAVASRRAVAVWRAHAASVLGVGSYGLGEEEEEEEEGVRIVTHGRDNALRVWHLPPAAEDGLSTRLPAEIPAAAADPKAPWLLHALAVNTLNFCGFAMCKAPAVLGGRSSLAPEEQRRRGDGDSEEHVLVAVPGTRDGSVDVFGLPSEKRLCSLPPLESPHTG</sequence>
<keyword evidence="9" id="KW-1185">Reference proteome</keyword>
<comment type="subunit">
    <text evidence="5">Component of the ASTRA chromatin remodeling machinery complex.</text>
</comment>
<evidence type="ECO:0000256" key="6">
    <source>
        <dbReference type="ARBA" id="ARBA00040563"/>
    </source>
</evidence>
<dbReference type="OrthoDB" id="7668193at2759"/>
<proteinExistence type="inferred from homology"/>
<gene>
    <name evidence="8" type="ORF">BDY21DRAFT_273046</name>
</gene>
<comment type="function">
    <text evidence="3">Component of the ASTRA complex involved in chromatin remodeling.</text>
</comment>
<feature type="non-terminal residue" evidence="8">
    <location>
        <position position="1"/>
    </location>
</feature>
<dbReference type="InterPro" id="IPR015943">
    <property type="entry name" value="WD40/YVTN_repeat-like_dom_sf"/>
</dbReference>
<evidence type="ECO:0000256" key="2">
    <source>
        <dbReference type="ARBA" id="ARBA00022737"/>
    </source>
</evidence>
<dbReference type="AlphaFoldDB" id="A0A6A6P630"/>
<evidence type="ECO:0000313" key="8">
    <source>
        <dbReference type="EMBL" id="KAF2458893.1"/>
    </source>
</evidence>
<name>A0A6A6P630_9PEZI</name>
<comment type="similarity">
    <text evidence="4">Belongs to the WD repeat ASA1 family.</text>
</comment>
<evidence type="ECO:0000256" key="1">
    <source>
        <dbReference type="ARBA" id="ARBA00022574"/>
    </source>
</evidence>
<dbReference type="Gene3D" id="2.130.10.10">
    <property type="entry name" value="YVTN repeat-like/Quinoprotein amine dehydrogenase"/>
    <property type="match status" value="1"/>
</dbReference>